<dbReference type="RefSeq" id="WP_259095074.1">
    <property type="nucleotide sequence ID" value="NZ_CP130454.1"/>
</dbReference>
<dbReference type="InterPro" id="IPR011990">
    <property type="entry name" value="TPR-like_helical_dom_sf"/>
</dbReference>
<reference evidence="1 2" key="1">
    <citation type="submission" date="2022-08" db="EMBL/GenBank/DDBJ databases">
        <title>Bacterial and archaeal communities from various locations to study Microbial Dark Matter (Phase II).</title>
        <authorList>
            <person name="Stepanauskas R."/>
        </authorList>
    </citation>
    <scope>NUCLEOTIDE SEQUENCE [LARGE SCALE GENOMIC DNA]</scope>
    <source>
        <strain evidence="1 2">PD1</strain>
    </source>
</reference>
<gene>
    <name evidence="1" type="ORF">M2350_001393</name>
</gene>
<keyword evidence="2" id="KW-1185">Reference proteome</keyword>
<dbReference type="EMBL" id="JANUCP010000002">
    <property type="protein sequence ID" value="MCS3918993.1"/>
    <property type="molecule type" value="Genomic_DNA"/>
</dbReference>
<protein>
    <recommendedName>
        <fullName evidence="3">Tetratricopeptide repeat protein</fullName>
    </recommendedName>
</protein>
<comment type="caution">
    <text evidence="1">The sequence shown here is derived from an EMBL/GenBank/DDBJ whole genome shotgun (WGS) entry which is preliminary data.</text>
</comment>
<evidence type="ECO:0000313" key="1">
    <source>
        <dbReference type="EMBL" id="MCS3918993.1"/>
    </source>
</evidence>
<accession>A0ABT2EM22</accession>
<evidence type="ECO:0000313" key="2">
    <source>
        <dbReference type="Proteomes" id="UP001204798"/>
    </source>
</evidence>
<dbReference type="Gene3D" id="1.25.40.10">
    <property type="entry name" value="Tetratricopeptide repeat domain"/>
    <property type="match status" value="1"/>
</dbReference>
<dbReference type="Proteomes" id="UP001204798">
    <property type="component" value="Unassembled WGS sequence"/>
</dbReference>
<sequence>MRLTTYQTLSLSVLLGALFVSFLLGEQEESPAISIKLLTPKILIAEPVLMKLIFYNPTDKPVKMEAPVFSMHGNAFLHFEDGESITPLPLRGAYALSLISLGAKQIHEEIMDLSIFSLPEKPGEYTVYIVYFSGIKEETVKPPRHEIWKEIWKGKIVSNKEKLIIHAPIGVDAEVFKILKTSRRHLRSWGEPEAFYGSNIAEEILKKYPKSRYTKYCLFYLGKRYLFRNWEKGIVYLQQVIAENPDHLISHWAQLVIVDELLKKGRIKEAGSALKFFYEKFPNSELNPWAKKIQARLEELGEKF</sequence>
<organism evidence="1 2">
    <name type="scientific">Candidatus Fervidibacter sacchari</name>
    <dbReference type="NCBI Taxonomy" id="1448929"/>
    <lineage>
        <taxon>Bacteria</taxon>
        <taxon>Candidatus Fervidibacterota</taxon>
        <taxon>Candidatus Fervidibacter</taxon>
    </lineage>
</organism>
<proteinExistence type="predicted"/>
<name>A0ABT2EM22_9BACT</name>
<evidence type="ECO:0008006" key="3">
    <source>
        <dbReference type="Google" id="ProtNLM"/>
    </source>
</evidence>